<gene>
    <name evidence="2" type="ORF">LIER_17463</name>
</gene>
<dbReference type="PANTHER" id="PTHR36777:SF2">
    <property type="entry name" value="EXPRESSED PROTEIN"/>
    <property type="match status" value="1"/>
</dbReference>
<protein>
    <recommendedName>
        <fullName evidence="4">Transmembrane protein</fullName>
    </recommendedName>
</protein>
<dbReference type="Proteomes" id="UP001454036">
    <property type="component" value="Unassembled WGS sequence"/>
</dbReference>
<keyword evidence="1" id="KW-1133">Transmembrane helix</keyword>
<keyword evidence="3" id="KW-1185">Reference proteome</keyword>
<dbReference type="AlphaFoldDB" id="A0AAV3QCS5"/>
<evidence type="ECO:0008006" key="4">
    <source>
        <dbReference type="Google" id="ProtNLM"/>
    </source>
</evidence>
<feature type="transmembrane region" description="Helical" evidence="1">
    <location>
        <begin position="124"/>
        <end position="142"/>
    </location>
</feature>
<evidence type="ECO:0000313" key="3">
    <source>
        <dbReference type="Proteomes" id="UP001454036"/>
    </source>
</evidence>
<organism evidence="2 3">
    <name type="scientific">Lithospermum erythrorhizon</name>
    <name type="common">Purple gromwell</name>
    <name type="synonym">Lithospermum officinale var. erythrorhizon</name>
    <dbReference type="NCBI Taxonomy" id="34254"/>
    <lineage>
        <taxon>Eukaryota</taxon>
        <taxon>Viridiplantae</taxon>
        <taxon>Streptophyta</taxon>
        <taxon>Embryophyta</taxon>
        <taxon>Tracheophyta</taxon>
        <taxon>Spermatophyta</taxon>
        <taxon>Magnoliopsida</taxon>
        <taxon>eudicotyledons</taxon>
        <taxon>Gunneridae</taxon>
        <taxon>Pentapetalae</taxon>
        <taxon>asterids</taxon>
        <taxon>lamiids</taxon>
        <taxon>Boraginales</taxon>
        <taxon>Boraginaceae</taxon>
        <taxon>Boraginoideae</taxon>
        <taxon>Lithospermeae</taxon>
        <taxon>Lithospermum</taxon>
    </lineage>
</organism>
<sequence>MALSCKYETIISLPLNFPKCCKNQKLAINPSRFLCSESILKLKHQTLHSKIQIKNRNTRTTHIVFAAQSNIFRALQTAWRVGKDGIEAGTSLVPGSIPRPIARIGVTVAASVVALFLLKSFISTAFFVLAMMGVIYFTYIAFNKDEGPINDDENLGRNVDEGTTSLDESLEEAKRIMEKYK</sequence>
<name>A0AAV3QCS5_LITER</name>
<evidence type="ECO:0000256" key="1">
    <source>
        <dbReference type="SAM" id="Phobius"/>
    </source>
</evidence>
<dbReference type="EMBL" id="BAABME010004067">
    <property type="protein sequence ID" value="GAA0161056.1"/>
    <property type="molecule type" value="Genomic_DNA"/>
</dbReference>
<accession>A0AAV3QCS5</accession>
<evidence type="ECO:0000313" key="2">
    <source>
        <dbReference type="EMBL" id="GAA0161056.1"/>
    </source>
</evidence>
<dbReference type="PANTHER" id="PTHR36777">
    <property type="entry name" value="EXPRESSED PROTEIN"/>
    <property type="match status" value="1"/>
</dbReference>
<proteinExistence type="predicted"/>
<keyword evidence="1" id="KW-0812">Transmembrane</keyword>
<keyword evidence="1" id="KW-0472">Membrane</keyword>
<reference evidence="2 3" key="1">
    <citation type="submission" date="2024-01" db="EMBL/GenBank/DDBJ databases">
        <title>The complete chloroplast genome sequence of Lithospermum erythrorhizon: insights into the phylogenetic relationship among Boraginaceae species and the maternal lineages of purple gromwells.</title>
        <authorList>
            <person name="Okada T."/>
            <person name="Watanabe K."/>
        </authorList>
    </citation>
    <scope>NUCLEOTIDE SEQUENCE [LARGE SCALE GENOMIC DNA]</scope>
</reference>
<comment type="caution">
    <text evidence="2">The sequence shown here is derived from an EMBL/GenBank/DDBJ whole genome shotgun (WGS) entry which is preliminary data.</text>
</comment>